<feature type="region of interest" description="Disordered" evidence="1">
    <location>
        <begin position="178"/>
        <end position="395"/>
    </location>
</feature>
<feature type="compositionally biased region" description="Low complexity" evidence="1">
    <location>
        <begin position="308"/>
        <end position="324"/>
    </location>
</feature>
<feature type="compositionally biased region" description="Polar residues" evidence="1">
    <location>
        <begin position="190"/>
        <end position="219"/>
    </location>
</feature>
<feature type="compositionally biased region" description="Low complexity" evidence="1">
    <location>
        <begin position="227"/>
        <end position="243"/>
    </location>
</feature>
<feature type="compositionally biased region" description="Low complexity" evidence="1">
    <location>
        <begin position="77"/>
        <end position="86"/>
    </location>
</feature>
<dbReference type="EMBL" id="LHPN01000020">
    <property type="protein sequence ID" value="OAL68940.1"/>
    <property type="molecule type" value="Genomic_DNA"/>
</dbReference>
<proteinExistence type="predicted"/>
<feature type="compositionally biased region" description="Gly residues" evidence="1">
    <location>
        <begin position="39"/>
        <end position="49"/>
    </location>
</feature>
<feature type="region of interest" description="Disordered" evidence="1">
    <location>
        <begin position="1"/>
        <end position="145"/>
    </location>
</feature>
<feature type="compositionally biased region" description="Basic and acidic residues" evidence="1">
    <location>
        <begin position="8"/>
        <end position="29"/>
    </location>
</feature>
<protein>
    <submittedName>
        <fullName evidence="2">Uncharacterized protein</fullName>
    </submittedName>
</protein>
<comment type="caution">
    <text evidence="2">The sequence shown here is derived from an EMBL/GenBank/DDBJ whole genome shotgun (WGS) entry which is preliminary data.</text>
</comment>
<dbReference type="OrthoDB" id="3357271at2759"/>
<feature type="compositionally biased region" description="Pro residues" evidence="1">
    <location>
        <begin position="330"/>
        <end position="339"/>
    </location>
</feature>
<feature type="compositionally biased region" description="Polar residues" evidence="1">
    <location>
        <begin position="104"/>
        <end position="114"/>
    </location>
</feature>
<evidence type="ECO:0000313" key="3">
    <source>
        <dbReference type="Proteomes" id="UP000243519"/>
    </source>
</evidence>
<accession>A0A178F8Y9</accession>
<feature type="compositionally biased region" description="Low complexity" evidence="1">
    <location>
        <begin position="178"/>
        <end position="189"/>
    </location>
</feature>
<keyword evidence="3" id="KW-1185">Reference proteome</keyword>
<sequence>MMSGFKGLVKEGWHPKGNDGGRESWRGDFKGINQVAGWVGKGKSTGGGSAPAPRASRPISSLRDPASFGPPPQRGKTNTNTNTTTTAGTGVRPAPPPIPRRSMDTQGQGQTQNKPSLPPRLPPRRAEMDAAETNTEPPPAYELAATTPTSTAGISTAASAAANRLGAAGVSVPAFGINKTTNHNQNQNNMPVSVSPQTTQAMASVAQSELQQRFNQMNRSVPPPPQSTTTSTPVSPLTTNSTSTPPPPPQRSSTERTSSNPSLNAFRERHNEHIQAGMSKLSGLDQKYGISKKINSFIEDQKSPAYPQGQGQAQGQAQTQCQCQHGASTSPPPPPPVHPNHPYAHQHSNTSSATDLNKRKPPPPPPPMKPGSLTSNAVQANSPSPPPLPLNTKPR</sequence>
<evidence type="ECO:0000256" key="1">
    <source>
        <dbReference type="SAM" id="MobiDB-lite"/>
    </source>
</evidence>
<reference evidence="2 3" key="1">
    <citation type="submission" date="2016-05" db="EMBL/GenBank/DDBJ databases">
        <title>Genome sequencing of Trichophyton violaceum CMCC(F)T3l isolated from hair.</title>
        <authorList>
            <person name="Zhan P."/>
            <person name="Tao Y."/>
            <person name="Liu W."/>
        </authorList>
    </citation>
    <scope>NUCLEOTIDE SEQUENCE [LARGE SCALE GENOMIC DNA]</scope>
    <source>
        <strain evidence="3">CMCC(F)T3l</strain>
    </source>
</reference>
<evidence type="ECO:0000313" key="2">
    <source>
        <dbReference type="EMBL" id="OAL68940.1"/>
    </source>
</evidence>
<dbReference type="AlphaFoldDB" id="A0A178F8Y9"/>
<name>A0A178F8Y9_TRIVO</name>
<dbReference type="Proteomes" id="UP000243519">
    <property type="component" value="Unassembled WGS sequence"/>
</dbReference>
<organism evidence="2 3">
    <name type="scientific">Trichophyton violaceum</name>
    <dbReference type="NCBI Taxonomy" id="34388"/>
    <lineage>
        <taxon>Eukaryota</taxon>
        <taxon>Fungi</taxon>
        <taxon>Dikarya</taxon>
        <taxon>Ascomycota</taxon>
        <taxon>Pezizomycotina</taxon>
        <taxon>Eurotiomycetes</taxon>
        <taxon>Eurotiomycetidae</taxon>
        <taxon>Onygenales</taxon>
        <taxon>Arthrodermataceae</taxon>
        <taxon>Trichophyton</taxon>
    </lineage>
</organism>
<feature type="compositionally biased region" description="Polar residues" evidence="1">
    <location>
        <begin position="346"/>
        <end position="355"/>
    </location>
</feature>
<gene>
    <name evidence="2" type="ORF">A7D00_7196</name>
</gene>